<dbReference type="InterPro" id="IPR016156">
    <property type="entry name" value="FAD/NAD-linked_Rdtase_dimer_sf"/>
</dbReference>
<sequence>MQTPPPSEEASDIRTGGTGHRVVIVGAGLAALRTAEELRRAEYTGAITLVGREEHLPYDRPPLSKEVIRGERDNTTLKSLEFFQENRIELRLGVAADGVDTARRQVQLADGSTVPYDDLIVATGLVPRRLNGLPQLRGVHVLRTLDDALALRLDLARSKRALVVGAGFIGCELAASIRSCGVEAVLIDVQPTPLAEVLGEEVGRLLERLHVAEGVDVRCGVGLQSLTGDERVTGAVLTDGTQVEADVVVLGVGSLPVTDWLEGSGLQLADRSAGGGVLADECGRTNIPHVWATGDVAAWRHATGRHRRVEHWSNAGDQARILASALLDADVRGTTQVPFFWSDQYGLKIQAFGHPSRDHTVHILEDDGRAFLACYASEGVLTAVVGAGRPREVVKLRAKVAAAAPIEDILAPS</sequence>
<accession>A0ABP7SM51</accession>
<evidence type="ECO:0000313" key="7">
    <source>
        <dbReference type="EMBL" id="GAA4013578.1"/>
    </source>
</evidence>
<dbReference type="InterPro" id="IPR023753">
    <property type="entry name" value="FAD/NAD-binding_dom"/>
</dbReference>
<dbReference type="SUPFAM" id="SSF51905">
    <property type="entry name" value="FAD/NAD(P)-binding domain"/>
    <property type="match status" value="2"/>
</dbReference>
<evidence type="ECO:0000259" key="5">
    <source>
        <dbReference type="Pfam" id="PF07992"/>
    </source>
</evidence>
<gene>
    <name evidence="7" type="ORF">GCM10022232_64880</name>
</gene>
<dbReference type="PANTHER" id="PTHR43557:SF2">
    <property type="entry name" value="RIESKE DOMAIN-CONTAINING PROTEIN-RELATED"/>
    <property type="match status" value="1"/>
</dbReference>
<evidence type="ECO:0000313" key="8">
    <source>
        <dbReference type="Proteomes" id="UP001500456"/>
    </source>
</evidence>
<dbReference type="PRINTS" id="PR00368">
    <property type="entry name" value="FADPNR"/>
</dbReference>
<dbReference type="InterPro" id="IPR050446">
    <property type="entry name" value="FAD-oxidoreductase/Apoptosis"/>
</dbReference>
<dbReference type="PRINTS" id="PR00411">
    <property type="entry name" value="PNDRDTASEI"/>
</dbReference>
<evidence type="ECO:0000256" key="1">
    <source>
        <dbReference type="ARBA" id="ARBA00001974"/>
    </source>
</evidence>
<evidence type="ECO:0000256" key="4">
    <source>
        <dbReference type="ARBA" id="ARBA00023002"/>
    </source>
</evidence>
<dbReference type="SUPFAM" id="SSF55424">
    <property type="entry name" value="FAD/NAD-linked reductases, dimerisation (C-terminal) domain"/>
    <property type="match status" value="1"/>
</dbReference>
<dbReference type="InterPro" id="IPR028202">
    <property type="entry name" value="Reductase_C"/>
</dbReference>
<evidence type="ECO:0000256" key="3">
    <source>
        <dbReference type="ARBA" id="ARBA00022827"/>
    </source>
</evidence>
<dbReference type="Gene3D" id="3.50.50.60">
    <property type="entry name" value="FAD/NAD(P)-binding domain"/>
    <property type="match status" value="2"/>
</dbReference>
<dbReference type="Proteomes" id="UP001500456">
    <property type="component" value="Unassembled WGS sequence"/>
</dbReference>
<evidence type="ECO:0000256" key="2">
    <source>
        <dbReference type="ARBA" id="ARBA00022630"/>
    </source>
</evidence>
<feature type="domain" description="Reductase C-terminal" evidence="6">
    <location>
        <begin position="339"/>
        <end position="407"/>
    </location>
</feature>
<dbReference type="Pfam" id="PF14759">
    <property type="entry name" value="Reductase_C"/>
    <property type="match status" value="1"/>
</dbReference>
<dbReference type="PANTHER" id="PTHR43557">
    <property type="entry name" value="APOPTOSIS-INDUCING FACTOR 1"/>
    <property type="match status" value="1"/>
</dbReference>
<comment type="cofactor">
    <cofactor evidence="1">
        <name>FAD</name>
        <dbReference type="ChEBI" id="CHEBI:57692"/>
    </cofactor>
</comment>
<keyword evidence="2" id="KW-0285">Flavoprotein</keyword>
<feature type="domain" description="FAD/NAD(P)-binding" evidence="5">
    <location>
        <begin position="21"/>
        <end position="319"/>
    </location>
</feature>
<keyword evidence="8" id="KW-1185">Reference proteome</keyword>
<evidence type="ECO:0000259" key="6">
    <source>
        <dbReference type="Pfam" id="PF14759"/>
    </source>
</evidence>
<comment type="caution">
    <text evidence="7">The sequence shown here is derived from an EMBL/GenBank/DDBJ whole genome shotgun (WGS) entry which is preliminary data.</text>
</comment>
<protein>
    <submittedName>
        <fullName evidence="7">FAD-dependent oxidoreductase</fullName>
    </submittedName>
</protein>
<name>A0ABP7SM51_9ACTN</name>
<keyword evidence="4" id="KW-0560">Oxidoreductase</keyword>
<dbReference type="Gene3D" id="3.30.390.30">
    <property type="match status" value="1"/>
</dbReference>
<keyword evidence="3" id="KW-0274">FAD</keyword>
<dbReference type="RefSeq" id="WP_345568247.1">
    <property type="nucleotide sequence ID" value="NZ_BAAAZX010000021.1"/>
</dbReference>
<dbReference type="InterPro" id="IPR036188">
    <property type="entry name" value="FAD/NAD-bd_sf"/>
</dbReference>
<organism evidence="7 8">
    <name type="scientific">Streptomyces plumbiresistens</name>
    <dbReference type="NCBI Taxonomy" id="511811"/>
    <lineage>
        <taxon>Bacteria</taxon>
        <taxon>Bacillati</taxon>
        <taxon>Actinomycetota</taxon>
        <taxon>Actinomycetes</taxon>
        <taxon>Kitasatosporales</taxon>
        <taxon>Streptomycetaceae</taxon>
        <taxon>Streptomyces</taxon>
    </lineage>
</organism>
<dbReference type="EMBL" id="BAAAZX010000021">
    <property type="protein sequence ID" value="GAA4013578.1"/>
    <property type="molecule type" value="Genomic_DNA"/>
</dbReference>
<dbReference type="Pfam" id="PF07992">
    <property type="entry name" value="Pyr_redox_2"/>
    <property type="match status" value="1"/>
</dbReference>
<reference evidence="8" key="1">
    <citation type="journal article" date="2019" name="Int. J. Syst. Evol. Microbiol.">
        <title>The Global Catalogue of Microorganisms (GCM) 10K type strain sequencing project: providing services to taxonomists for standard genome sequencing and annotation.</title>
        <authorList>
            <consortium name="The Broad Institute Genomics Platform"/>
            <consortium name="The Broad Institute Genome Sequencing Center for Infectious Disease"/>
            <person name="Wu L."/>
            <person name="Ma J."/>
        </authorList>
    </citation>
    <scope>NUCLEOTIDE SEQUENCE [LARGE SCALE GENOMIC DNA]</scope>
    <source>
        <strain evidence="8">JCM 16924</strain>
    </source>
</reference>
<proteinExistence type="predicted"/>